<keyword evidence="2" id="KW-1185">Reference proteome</keyword>
<protein>
    <submittedName>
        <fullName evidence="1">Uncharacterized protein</fullName>
    </submittedName>
</protein>
<dbReference type="HOGENOM" id="CLU_3310799_0_0_7"/>
<name>C5F1T5_9HELI</name>
<proteinExistence type="predicted"/>
<accession>C5F1T5</accession>
<dbReference type="AlphaFoldDB" id="C5F1T5"/>
<dbReference type="Proteomes" id="UP000003953">
    <property type="component" value="Unassembled WGS sequence"/>
</dbReference>
<gene>
    <name evidence="1" type="ORF">HPMG_01686</name>
</gene>
<evidence type="ECO:0000313" key="1">
    <source>
        <dbReference type="EMBL" id="EEQ64229.1"/>
    </source>
</evidence>
<reference evidence="2" key="1">
    <citation type="journal article" date="2014" name="Genome Announc.">
        <title>Draft genome sequences of six enterohepatic helicobacter species isolated from humans and one from rhesus macaques.</title>
        <authorList>
            <person name="Shen Z."/>
            <person name="Sheh A."/>
            <person name="Young S.K."/>
            <person name="Abouelliel A."/>
            <person name="Ward D.V."/>
            <person name="Earl A.M."/>
            <person name="Fox J.G."/>
        </authorList>
    </citation>
    <scope>NUCLEOTIDE SEQUENCE [LARGE SCALE GENOMIC DNA]</scope>
    <source>
        <strain evidence="2">MIT 98-5489</strain>
    </source>
</reference>
<dbReference type="EMBL" id="DS990446">
    <property type="protein sequence ID" value="EEQ64229.1"/>
    <property type="molecule type" value="Genomic_DNA"/>
</dbReference>
<organism evidence="1 2">
    <name type="scientific">Helicobacter pullorum MIT 98-5489</name>
    <dbReference type="NCBI Taxonomy" id="537972"/>
    <lineage>
        <taxon>Bacteria</taxon>
        <taxon>Pseudomonadati</taxon>
        <taxon>Campylobacterota</taxon>
        <taxon>Epsilonproteobacteria</taxon>
        <taxon>Campylobacterales</taxon>
        <taxon>Helicobacteraceae</taxon>
        <taxon>Helicobacter</taxon>
    </lineage>
</organism>
<evidence type="ECO:0000313" key="2">
    <source>
        <dbReference type="Proteomes" id="UP000003953"/>
    </source>
</evidence>
<sequence>MDRANQSINQLKIVNDFNYQKANNTLAKAIRAMAKNLLK</sequence>